<feature type="compositionally biased region" description="Basic and acidic residues" evidence="7">
    <location>
        <begin position="961"/>
        <end position="974"/>
    </location>
</feature>
<proteinExistence type="inferred from homology"/>
<gene>
    <name evidence="11" type="ORF">D9613_006186</name>
</gene>
<dbReference type="GO" id="GO:0003684">
    <property type="term" value="F:damaged DNA binding"/>
    <property type="evidence" value="ECO:0007669"/>
    <property type="project" value="InterPro"/>
</dbReference>
<dbReference type="InterPro" id="IPR004583">
    <property type="entry name" value="DNA_repair_Rad4"/>
</dbReference>
<feature type="compositionally biased region" description="Basic and acidic residues" evidence="7">
    <location>
        <begin position="993"/>
        <end position="1009"/>
    </location>
</feature>
<dbReference type="SMART" id="SM01031">
    <property type="entry name" value="BHD_2"/>
    <property type="match status" value="1"/>
</dbReference>
<dbReference type="InterPro" id="IPR036985">
    <property type="entry name" value="Transglutaminase-like_sf"/>
</dbReference>
<dbReference type="PANTHER" id="PTHR12135:SF0">
    <property type="entry name" value="DNA REPAIR PROTEIN COMPLEMENTING XP-C CELLS"/>
    <property type="match status" value="1"/>
</dbReference>
<dbReference type="GO" id="GO:0006289">
    <property type="term" value="P:nucleotide-excision repair"/>
    <property type="evidence" value="ECO:0007669"/>
    <property type="project" value="InterPro"/>
</dbReference>
<name>A0A8H4VP52_9AGAR</name>
<evidence type="ECO:0000256" key="7">
    <source>
        <dbReference type="SAM" id="MobiDB-lite"/>
    </source>
</evidence>
<evidence type="ECO:0000313" key="12">
    <source>
        <dbReference type="Proteomes" id="UP000521872"/>
    </source>
</evidence>
<feature type="compositionally biased region" description="Basic and acidic residues" evidence="7">
    <location>
        <begin position="792"/>
        <end position="805"/>
    </location>
</feature>
<feature type="compositionally biased region" description="Basic and acidic residues" evidence="7">
    <location>
        <begin position="48"/>
        <end position="57"/>
    </location>
</feature>
<feature type="domain" description="Rad4 beta-hairpin" evidence="8">
    <location>
        <begin position="506"/>
        <end position="557"/>
    </location>
</feature>
<reference evidence="11 12" key="1">
    <citation type="submission" date="2019-12" db="EMBL/GenBank/DDBJ databases">
        <authorList>
            <person name="Floudas D."/>
            <person name="Bentzer J."/>
            <person name="Ahren D."/>
            <person name="Johansson T."/>
            <person name="Persson P."/>
            <person name="Tunlid A."/>
        </authorList>
    </citation>
    <scope>NUCLEOTIDE SEQUENCE [LARGE SCALE GENOMIC DNA]</scope>
    <source>
        <strain evidence="11 12">CBS 102.39</strain>
    </source>
</reference>
<dbReference type="AlphaFoldDB" id="A0A8H4VP52"/>
<keyword evidence="4" id="KW-0234">DNA repair</keyword>
<comment type="caution">
    <text evidence="11">The sequence shown here is derived from an EMBL/GenBank/DDBJ whole genome shotgun (WGS) entry which is preliminary data.</text>
</comment>
<dbReference type="Pfam" id="PF10405">
    <property type="entry name" value="BHD_3"/>
    <property type="match status" value="1"/>
</dbReference>
<keyword evidence="6" id="KW-0175">Coiled coil</keyword>
<dbReference type="InterPro" id="IPR018326">
    <property type="entry name" value="Rad4_beta-hairpin_dom1"/>
</dbReference>
<dbReference type="FunFam" id="3.30.70.2460:FF:000001">
    <property type="entry name" value="DNA repair protein Rad4 family"/>
    <property type="match status" value="1"/>
</dbReference>
<evidence type="ECO:0000313" key="11">
    <source>
        <dbReference type="EMBL" id="KAF4617801.1"/>
    </source>
</evidence>
<dbReference type="SMART" id="SM01030">
    <property type="entry name" value="BHD_1"/>
    <property type="match status" value="1"/>
</dbReference>
<evidence type="ECO:0000259" key="8">
    <source>
        <dbReference type="SMART" id="SM01030"/>
    </source>
</evidence>
<protein>
    <recommendedName>
        <fullName evidence="13">Rad4-domain-containing protein</fullName>
    </recommendedName>
</protein>
<dbReference type="InterPro" id="IPR042488">
    <property type="entry name" value="Rad4_BHD3_sf"/>
</dbReference>
<dbReference type="Pfam" id="PF03835">
    <property type="entry name" value="Rad4"/>
    <property type="match status" value="1"/>
</dbReference>
<feature type="compositionally biased region" description="Basic and acidic residues" evidence="7">
    <location>
        <begin position="1163"/>
        <end position="1178"/>
    </location>
</feature>
<feature type="compositionally biased region" description="Polar residues" evidence="7">
    <location>
        <begin position="928"/>
        <end position="944"/>
    </location>
</feature>
<dbReference type="PANTHER" id="PTHR12135">
    <property type="entry name" value="DNA REPAIR PROTEIN XP-C / RAD4"/>
    <property type="match status" value="1"/>
</dbReference>
<feature type="region of interest" description="Disordered" evidence="7">
    <location>
        <begin position="961"/>
        <end position="1178"/>
    </location>
</feature>
<feature type="compositionally biased region" description="Low complexity" evidence="7">
    <location>
        <begin position="1020"/>
        <end position="1030"/>
    </location>
</feature>
<sequence length="1178" mass="129950">MSSEVEDTSLLQEESEDDFDWEEVEVPEHQAPHLEITLQAHPNASKGKGKEANKKKGIDHTERLVRIDCHKIHTIALIANARVRNKWINDPLLHARLLSLVPLHLQNAFGYIHKSRVPDQNQRGRMFERAMGDLTDWWANTYFEVLPEGHIRSHTFDDIQRRLEVRGLHVKNEDDPDAILELDTLEDILDADAEIIRSEKSLMKHALMASGSRDVSAQLFTALCRGLGIPARLVVSIQSVPWQASVGKPKANHPKKPKLKGKEYVEPEGDDVGSTSSKTVAMAGDGQRLDGAPVPKTEKAKGKQKAKPAVNLRKTKTKGNKLGTAGPSKLASPDPLTTPPVFWTEVFSRPDSRWLPVDPIRAIVNKRKAFDPTPSSTAAPAQPSVYSSLLGINNTPVQRRVVTRTRVENRMVYVLAFEEDGYARDVTRRYAREYGAKVAKMQGGSNAPNMAGGGKGRRAWWDRVVKAIERPYRLVAILSSSMQTSLLTLLKHRDDLEDQELDTAQLMEGMPTTMSGFKDHPLYILARHLKQTETLHHGTTELGKFRGEAVYPRSAVVSLKTSENWMRSTGRSVKAGEQPMKMVKVRAGTVNKMRELEVLKDELRVAGQDDQGQGSSSAGGEIMQGLYAFSQTEPYIPDPVVDGKVPKNNFGNIDLYVPSMLPKGGVHIPFKGVAKIARKLGFDFAEAVTGFEFKKRRAFPVIEGIVVAAENEEAILEAYREAEEEAEEKARIKKEDRVLKHWVKLIHGLRIRQRLQDQYGTKSDAKKPSTHTKKDATTSTAPDVDGNPGGDSGDKENPDAPHDDEYLSDSAGGFLAGADRVVQAFHLPKNTHVVLPESSSTLAAPSTFFDKHEKHSRKAKADHEVEDEDEVIHDPATFVTYDFDEMDVDGTGAFTTPANASEDEDNMDMEEVITADESGAIPMSKLALTSTSRSTPASVGTGTASDKVPLTMQQLVEDAARQEELDRANGKGEVEEISLPSEPALAHPQSTKSTEEGRRTRSRAQENGKAKAKVTLTIPASRSTPTSGRASRTRATRPSASAASSRNATKSSGRKAAPATRRSSKRKRFEESESDLEEEEDDEDDVSLQGDDHDDDVEDDLEDEEEMEEVASLNKPSPRKRARASSTATPKKGRAKPKPAPPAPSTSTRTLRPRTSKTAAQLAEEKEREQAFRRAVAE</sequence>
<feature type="compositionally biased region" description="Acidic residues" evidence="7">
    <location>
        <begin position="1072"/>
        <end position="1109"/>
    </location>
</feature>
<dbReference type="Gene3D" id="2.20.20.110">
    <property type="entry name" value="Rad4, beta-hairpin domain BHD1"/>
    <property type="match status" value="1"/>
</dbReference>
<evidence type="ECO:0000256" key="4">
    <source>
        <dbReference type="ARBA" id="ARBA00023204"/>
    </source>
</evidence>
<dbReference type="GO" id="GO:0071942">
    <property type="term" value="C:XPC complex"/>
    <property type="evidence" value="ECO:0007669"/>
    <property type="project" value="TreeGrafter"/>
</dbReference>
<comment type="similarity">
    <text evidence="2">Belongs to the XPC family.</text>
</comment>
<dbReference type="SMART" id="SM01032">
    <property type="entry name" value="BHD_3"/>
    <property type="match status" value="1"/>
</dbReference>
<dbReference type="GO" id="GO:0000111">
    <property type="term" value="C:nucleotide-excision repair factor 2 complex"/>
    <property type="evidence" value="ECO:0007669"/>
    <property type="project" value="TreeGrafter"/>
</dbReference>
<dbReference type="InterPro" id="IPR038765">
    <property type="entry name" value="Papain-like_cys_pep_sf"/>
</dbReference>
<evidence type="ECO:0000256" key="2">
    <source>
        <dbReference type="ARBA" id="ARBA00009525"/>
    </source>
</evidence>
<feature type="coiled-coil region" evidence="6">
    <location>
        <begin position="708"/>
        <end position="736"/>
    </location>
</feature>
<dbReference type="InterPro" id="IPR018325">
    <property type="entry name" value="Rad4/PNGase_transGLS-fold"/>
</dbReference>
<feature type="region of interest" description="Disordered" evidence="7">
    <location>
        <begin position="928"/>
        <end position="949"/>
    </location>
</feature>
<feature type="compositionally biased region" description="Acidic residues" evidence="7">
    <location>
        <begin position="1"/>
        <end position="25"/>
    </location>
</feature>
<evidence type="ECO:0000256" key="1">
    <source>
        <dbReference type="ARBA" id="ARBA00004123"/>
    </source>
</evidence>
<evidence type="ECO:0000259" key="9">
    <source>
        <dbReference type="SMART" id="SM01031"/>
    </source>
</evidence>
<dbReference type="GO" id="GO:0006298">
    <property type="term" value="P:mismatch repair"/>
    <property type="evidence" value="ECO:0007669"/>
    <property type="project" value="TreeGrafter"/>
</dbReference>
<keyword evidence="12" id="KW-1185">Reference proteome</keyword>
<dbReference type="Proteomes" id="UP000521872">
    <property type="component" value="Unassembled WGS sequence"/>
</dbReference>
<evidence type="ECO:0000256" key="3">
    <source>
        <dbReference type="ARBA" id="ARBA00022763"/>
    </source>
</evidence>
<accession>A0A8H4VP52</accession>
<feature type="compositionally biased region" description="Basic and acidic residues" evidence="7">
    <location>
        <begin position="763"/>
        <end position="776"/>
    </location>
</feature>
<evidence type="ECO:0008006" key="13">
    <source>
        <dbReference type="Google" id="ProtNLM"/>
    </source>
</evidence>
<feature type="compositionally biased region" description="Basic residues" evidence="7">
    <location>
        <begin position="250"/>
        <end position="259"/>
    </location>
</feature>
<dbReference type="SUPFAM" id="SSF54001">
    <property type="entry name" value="Cysteine proteinases"/>
    <property type="match status" value="1"/>
</dbReference>
<keyword evidence="3" id="KW-0227">DNA damage</keyword>
<feature type="domain" description="Rad4 beta-hairpin" evidence="10">
    <location>
        <begin position="645"/>
        <end position="719"/>
    </location>
</feature>
<dbReference type="GO" id="GO:0005737">
    <property type="term" value="C:cytoplasm"/>
    <property type="evidence" value="ECO:0007669"/>
    <property type="project" value="TreeGrafter"/>
</dbReference>
<evidence type="ECO:0000259" key="10">
    <source>
        <dbReference type="SMART" id="SM01032"/>
    </source>
</evidence>
<evidence type="ECO:0000256" key="5">
    <source>
        <dbReference type="ARBA" id="ARBA00023242"/>
    </source>
</evidence>
<comment type="subcellular location">
    <subcellularLocation>
        <location evidence="1">Nucleus</location>
    </subcellularLocation>
</comment>
<keyword evidence="5" id="KW-0539">Nucleus</keyword>
<dbReference type="Pfam" id="PF10404">
    <property type="entry name" value="BHD_2"/>
    <property type="match status" value="1"/>
</dbReference>
<feature type="region of interest" description="Disordered" evidence="7">
    <location>
        <begin position="1"/>
        <end position="57"/>
    </location>
</feature>
<dbReference type="EMBL" id="JAACJL010000030">
    <property type="protein sequence ID" value="KAF4617801.1"/>
    <property type="molecule type" value="Genomic_DNA"/>
</dbReference>
<feature type="domain" description="Rad4 beta-hairpin" evidence="9">
    <location>
        <begin position="559"/>
        <end position="638"/>
    </location>
</feature>
<dbReference type="Gene3D" id="3.30.70.2460">
    <property type="entry name" value="Rad4, beta-hairpin domain BHD3"/>
    <property type="match status" value="1"/>
</dbReference>
<dbReference type="InterPro" id="IPR018327">
    <property type="entry name" value="BHD_2"/>
</dbReference>
<dbReference type="GO" id="GO:0003697">
    <property type="term" value="F:single-stranded DNA binding"/>
    <property type="evidence" value="ECO:0007669"/>
    <property type="project" value="TreeGrafter"/>
</dbReference>
<dbReference type="Gene3D" id="3.90.260.10">
    <property type="entry name" value="Transglutaminase-like"/>
    <property type="match status" value="1"/>
</dbReference>
<dbReference type="Pfam" id="PF10403">
    <property type="entry name" value="BHD_1"/>
    <property type="match status" value="1"/>
</dbReference>
<evidence type="ECO:0000256" key="6">
    <source>
        <dbReference type="SAM" id="Coils"/>
    </source>
</evidence>
<feature type="region of interest" description="Disordered" evidence="7">
    <location>
        <begin position="245"/>
        <end position="333"/>
    </location>
</feature>
<organism evidence="11 12">
    <name type="scientific">Agrocybe pediades</name>
    <dbReference type="NCBI Taxonomy" id="84607"/>
    <lineage>
        <taxon>Eukaryota</taxon>
        <taxon>Fungi</taxon>
        <taxon>Dikarya</taxon>
        <taxon>Basidiomycota</taxon>
        <taxon>Agaricomycotina</taxon>
        <taxon>Agaricomycetes</taxon>
        <taxon>Agaricomycetidae</taxon>
        <taxon>Agaricales</taxon>
        <taxon>Agaricineae</taxon>
        <taxon>Strophariaceae</taxon>
        <taxon>Agrocybe</taxon>
    </lineage>
</organism>
<dbReference type="InterPro" id="IPR018328">
    <property type="entry name" value="Rad4_beta-hairpin_dom3"/>
</dbReference>
<feature type="region of interest" description="Disordered" evidence="7">
    <location>
        <begin position="757"/>
        <end position="811"/>
    </location>
</feature>
<feature type="compositionally biased region" description="Low complexity" evidence="7">
    <location>
        <begin position="1036"/>
        <end position="1051"/>
    </location>
</feature>